<dbReference type="Proteomes" id="UP000552700">
    <property type="component" value="Unassembled WGS sequence"/>
</dbReference>
<comment type="caution">
    <text evidence="1">The sequence shown here is derived from an EMBL/GenBank/DDBJ whole genome shotgun (WGS) entry which is preliminary data.</text>
</comment>
<dbReference type="EMBL" id="JACIJP010000007">
    <property type="protein sequence ID" value="MBB6125451.1"/>
    <property type="molecule type" value="Genomic_DNA"/>
</dbReference>
<dbReference type="AlphaFoldDB" id="A0A841JBF9"/>
<proteinExistence type="predicted"/>
<evidence type="ECO:0000313" key="2">
    <source>
        <dbReference type="Proteomes" id="UP000552700"/>
    </source>
</evidence>
<protein>
    <submittedName>
        <fullName evidence="1">Uncharacterized protein</fullName>
    </submittedName>
</protein>
<reference evidence="1 2" key="1">
    <citation type="submission" date="2020-08" db="EMBL/GenBank/DDBJ databases">
        <title>Genomic Encyclopedia of Type Strains, Phase IV (KMG-IV): sequencing the most valuable type-strain genomes for metagenomic binning, comparative biology and taxonomic classification.</title>
        <authorList>
            <person name="Goeker M."/>
        </authorList>
    </citation>
    <scope>NUCLEOTIDE SEQUENCE [LARGE SCALE GENOMIC DNA]</scope>
    <source>
        <strain evidence="1 2">DSM 102255</strain>
    </source>
</reference>
<accession>A0A841JBF9</accession>
<keyword evidence="2" id="KW-1185">Reference proteome</keyword>
<dbReference type="RefSeq" id="WP_343056752.1">
    <property type="nucleotide sequence ID" value="NZ_JACIJP010000007.1"/>
</dbReference>
<evidence type="ECO:0000313" key="1">
    <source>
        <dbReference type="EMBL" id="MBB6125451.1"/>
    </source>
</evidence>
<organism evidence="1 2">
    <name type="scientific">Sphingobium subterraneum</name>
    <dbReference type="NCBI Taxonomy" id="627688"/>
    <lineage>
        <taxon>Bacteria</taxon>
        <taxon>Pseudomonadati</taxon>
        <taxon>Pseudomonadota</taxon>
        <taxon>Alphaproteobacteria</taxon>
        <taxon>Sphingomonadales</taxon>
        <taxon>Sphingomonadaceae</taxon>
        <taxon>Sphingobium</taxon>
    </lineage>
</organism>
<gene>
    <name evidence="1" type="ORF">FHS92_003213</name>
</gene>
<name>A0A841JBF9_9SPHN</name>
<sequence length="145" mass="16650">MPQAQIRKFNVCAPLSRQHGKPGANSMASGTRNIRMLLSQDCFDLLADAMCQFSKKSAKFQSLRSTVQHACERTRSLEFDRHYIDRFVFEHPVDGRVAVWLEVKPDWIADYDEMRQKIAQISGKTVHDKVVIPFVVHLAQVNHLL</sequence>